<comment type="caution">
    <text evidence="1">The sequence shown here is derived from an EMBL/GenBank/DDBJ whole genome shotgun (WGS) entry which is preliminary data.</text>
</comment>
<evidence type="ECO:0008006" key="3">
    <source>
        <dbReference type="Google" id="ProtNLM"/>
    </source>
</evidence>
<dbReference type="AlphaFoldDB" id="A0A5B7EVB1"/>
<sequence>MPSNMATGSISQGPEITMSVTPVTPTEISILGDFNVHYQLWLSSPFTDHPGEIAFNFAILHDLEQLVQHRWAPPITISFLYLVLFLQSLLRIPQSGGGSQLGRQVHKDIYVHSSAMATTDISCKCCDLITGKSSLMLSPWRTVNLTTIETMMSHSQDL</sequence>
<name>A0A5B7EVB1_PORTR</name>
<evidence type="ECO:0000313" key="1">
    <source>
        <dbReference type="EMBL" id="MPC37136.1"/>
    </source>
</evidence>
<proteinExistence type="predicted"/>
<gene>
    <name evidence="1" type="ORF">E2C01_030610</name>
</gene>
<dbReference type="Proteomes" id="UP000324222">
    <property type="component" value="Unassembled WGS sequence"/>
</dbReference>
<dbReference type="EMBL" id="VSRR010003697">
    <property type="protein sequence ID" value="MPC37136.1"/>
    <property type="molecule type" value="Genomic_DNA"/>
</dbReference>
<reference evidence="1 2" key="1">
    <citation type="submission" date="2019-05" db="EMBL/GenBank/DDBJ databases">
        <title>Another draft genome of Portunus trituberculatus and its Hox gene families provides insights of decapod evolution.</title>
        <authorList>
            <person name="Jeong J.-H."/>
            <person name="Song I."/>
            <person name="Kim S."/>
            <person name="Choi T."/>
            <person name="Kim D."/>
            <person name="Ryu S."/>
            <person name="Kim W."/>
        </authorList>
    </citation>
    <scope>NUCLEOTIDE SEQUENCE [LARGE SCALE GENOMIC DNA]</scope>
    <source>
        <tissue evidence="1">Muscle</tissue>
    </source>
</reference>
<protein>
    <recommendedName>
        <fullName evidence="3">Endonuclease/exonuclease/phosphatase domain-containing protein</fullName>
    </recommendedName>
</protein>
<accession>A0A5B7EVB1</accession>
<evidence type="ECO:0000313" key="2">
    <source>
        <dbReference type="Proteomes" id="UP000324222"/>
    </source>
</evidence>
<keyword evidence="2" id="KW-1185">Reference proteome</keyword>
<organism evidence="1 2">
    <name type="scientific">Portunus trituberculatus</name>
    <name type="common">Swimming crab</name>
    <name type="synonym">Neptunus trituberculatus</name>
    <dbReference type="NCBI Taxonomy" id="210409"/>
    <lineage>
        <taxon>Eukaryota</taxon>
        <taxon>Metazoa</taxon>
        <taxon>Ecdysozoa</taxon>
        <taxon>Arthropoda</taxon>
        <taxon>Crustacea</taxon>
        <taxon>Multicrustacea</taxon>
        <taxon>Malacostraca</taxon>
        <taxon>Eumalacostraca</taxon>
        <taxon>Eucarida</taxon>
        <taxon>Decapoda</taxon>
        <taxon>Pleocyemata</taxon>
        <taxon>Brachyura</taxon>
        <taxon>Eubrachyura</taxon>
        <taxon>Portunoidea</taxon>
        <taxon>Portunidae</taxon>
        <taxon>Portuninae</taxon>
        <taxon>Portunus</taxon>
    </lineage>
</organism>